<dbReference type="InterPro" id="IPR052174">
    <property type="entry name" value="Flavoredoxin"/>
</dbReference>
<keyword evidence="2" id="KW-0285">Flavoprotein</keyword>
<evidence type="ECO:0000313" key="6">
    <source>
        <dbReference type="Proteomes" id="UP001204814"/>
    </source>
</evidence>
<evidence type="ECO:0000313" key="5">
    <source>
        <dbReference type="EMBL" id="MCQ5062495.1"/>
    </source>
</evidence>
<evidence type="ECO:0000256" key="1">
    <source>
        <dbReference type="ARBA" id="ARBA00001917"/>
    </source>
</evidence>
<dbReference type="AlphaFoldDB" id="A0AAP2UH21"/>
<dbReference type="SUPFAM" id="SSF50475">
    <property type="entry name" value="FMN-binding split barrel"/>
    <property type="match status" value="1"/>
</dbReference>
<name>A0AAP2UH21_9FIRM</name>
<comment type="similarity">
    <text evidence="3">Belongs to the flavoredoxin family.</text>
</comment>
<organism evidence="5 6">
    <name type="scientific">Faecalibacillus intestinalis</name>
    <dbReference type="NCBI Taxonomy" id="1982626"/>
    <lineage>
        <taxon>Bacteria</taxon>
        <taxon>Bacillati</taxon>
        <taxon>Bacillota</taxon>
        <taxon>Erysipelotrichia</taxon>
        <taxon>Erysipelotrichales</taxon>
        <taxon>Coprobacillaceae</taxon>
        <taxon>Faecalibacillus</taxon>
    </lineage>
</organism>
<dbReference type="InterPro" id="IPR002563">
    <property type="entry name" value="Flavin_Rdtase-like_dom"/>
</dbReference>
<dbReference type="PANTHER" id="PTHR43567:SF1">
    <property type="entry name" value="FLAVOREDOXIN"/>
    <property type="match status" value="1"/>
</dbReference>
<protein>
    <submittedName>
        <fullName evidence="5">Flavin reductase</fullName>
    </submittedName>
</protein>
<accession>A0AAP2UH21</accession>
<dbReference type="GO" id="GO:0010181">
    <property type="term" value="F:FMN binding"/>
    <property type="evidence" value="ECO:0007669"/>
    <property type="project" value="InterPro"/>
</dbReference>
<dbReference type="RefSeq" id="WP_227352086.1">
    <property type="nucleotide sequence ID" value="NZ_JAJDKX010000012.1"/>
</dbReference>
<evidence type="ECO:0000256" key="2">
    <source>
        <dbReference type="ARBA" id="ARBA00022630"/>
    </source>
</evidence>
<feature type="domain" description="Flavin reductase like" evidence="4">
    <location>
        <begin position="26"/>
        <end position="123"/>
    </location>
</feature>
<dbReference type="Gene3D" id="2.30.110.10">
    <property type="entry name" value="Electron Transport, Fmn-binding Protein, Chain A"/>
    <property type="match status" value="1"/>
</dbReference>
<evidence type="ECO:0000256" key="3">
    <source>
        <dbReference type="ARBA" id="ARBA00038054"/>
    </source>
</evidence>
<dbReference type="PANTHER" id="PTHR43567">
    <property type="entry name" value="FLAVOREDOXIN-RELATED-RELATED"/>
    <property type="match status" value="1"/>
</dbReference>
<sequence>MLATYDQDGKANAMNTAWGGVYDYNQVYVSLSKHKTTDNLELKKAFALSFATKKTEKISDYFGVVSGNKEDKIAKSGVHITPSKHVDAPIIEEYPLTLECTVESFEDGNLIGNVVNVSIDEDYLDENGKIDVDKMEIIAFDMVNNTYRVLGENVGKAFKDGFDL</sequence>
<proteinExistence type="inferred from homology"/>
<dbReference type="EMBL" id="JANGBO010000014">
    <property type="protein sequence ID" value="MCQ5062495.1"/>
    <property type="molecule type" value="Genomic_DNA"/>
</dbReference>
<dbReference type="Pfam" id="PF01613">
    <property type="entry name" value="Flavin_Reduct"/>
    <property type="match status" value="1"/>
</dbReference>
<dbReference type="Proteomes" id="UP001204814">
    <property type="component" value="Unassembled WGS sequence"/>
</dbReference>
<reference evidence="5" key="1">
    <citation type="submission" date="2022-06" db="EMBL/GenBank/DDBJ databases">
        <title>Isolation of gut microbiota from human fecal samples.</title>
        <authorList>
            <person name="Pamer E.G."/>
            <person name="Barat B."/>
            <person name="Waligurski E."/>
            <person name="Medina S."/>
            <person name="Paddock L."/>
            <person name="Mostad J."/>
        </authorList>
    </citation>
    <scope>NUCLEOTIDE SEQUENCE</scope>
    <source>
        <strain evidence="5">DFI.6.24</strain>
    </source>
</reference>
<dbReference type="GO" id="GO:0016646">
    <property type="term" value="F:oxidoreductase activity, acting on the CH-NH group of donors, NAD or NADP as acceptor"/>
    <property type="evidence" value="ECO:0007669"/>
    <property type="project" value="UniProtKB-ARBA"/>
</dbReference>
<evidence type="ECO:0000259" key="4">
    <source>
        <dbReference type="Pfam" id="PF01613"/>
    </source>
</evidence>
<comment type="caution">
    <text evidence="5">The sequence shown here is derived from an EMBL/GenBank/DDBJ whole genome shotgun (WGS) entry which is preliminary data.</text>
</comment>
<gene>
    <name evidence="5" type="ORF">NE542_11785</name>
</gene>
<dbReference type="InterPro" id="IPR012349">
    <property type="entry name" value="Split_barrel_FMN-bd"/>
</dbReference>
<comment type="cofactor">
    <cofactor evidence="1">
        <name>FMN</name>
        <dbReference type="ChEBI" id="CHEBI:58210"/>
    </cofactor>
</comment>